<dbReference type="EMBL" id="JARKIB010000024">
    <property type="protein sequence ID" value="KAJ7766126.1"/>
    <property type="molecule type" value="Genomic_DNA"/>
</dbReference>
<evidence type="ECO:0000313" key="2">
    <source>
        <dbReference type="EMBL" id="KAJ7766126.1"/>
    </source>
</evidence>
<comment type="caution">
    <text evidence="2">The sequence shown here is derived from an EMBL/GenBank/DDBJ whole genome shotgun (WGS) entry which is preliminary data.</text>
</comment>
<dbReference type="InterPro" id="IPR045133">
    <property type="entry name" value="IRE1/2-like"/>
</dbReference>
<dbReference type="GO" id="GO:0036498">
    <property type="term" value="P:IRE1-mediated unfolded protein response"/>
    <property type="evidence" value="ECO:0007669"/>
    <property type="project" value="TreeGrafter"/>
</dbReference>
<proteinExistence type="predicted"/>
<dbReference type="GO" id="GO:0070059">
    <property type="term" value="P:intrinsic apoptotic signaling pathway in response to endoplasmic reticulum stress"/>
    <property type="evidence" value="ECO:0007669"/>
    <property type="project" value="TreeGrafter"/>
</dbReference>
<dbReference type="Pfam" id="PF00069">
    <property type="entry name" value="Pkinase"/>
    <property type="match status" value="1"/>
</dbReference>
<feature type="domain" description="Protein kinase" evidence="1">
    <location>
        <begin position="84"/>
        <end position="283"/>
    </location>
</feature>
<reference evidence="2" key="1">
    <citation type="submission" date="2023-03" db="EMBL/GenBank/DDBJ databases">
        <title>Massive genome expansion in bonnet fungi (Mycena s.s.) driven by repeated elements and novel gene families across ecological guilds.</title>
        <authorList>
            <consortium name="Lawrence Berkeley National Laboratory"/>
            <person name="Harder C.B."/>
            <person name="Miyauchi S."/>
            <person name="Viragh M."/>
            <person name="Kuo A."/>
            <person name="Thoen E."/>
            <person name="Andreopoulos B."/>
            <person name="Lu D."/>
            <person name="Skrede I."/>
            <person name="Drula E."/>
            <person name="Henrissat B."/>
            <person name="Morin E."/>
            <person name="Kohler A."/>
            <person name="Barry K."/>
            <person name="LaButti K."/>
            <person name="Morin E."/>
            <person name="Salamov A."/>
            <person name="Lipzen A."/>
            <person name="Mereny Z."/>
            <person name="Hegedus B."/>
            <person name="Baldrian P."/>
            <person name="Stursova M."/>
            <person name="Weitz H."/>
            <person name="Taylor A."/>
            <person name="Grigoriev I.V."/>
            <person name="Nagy L.G."/>
            <person name="Martin F."/>
            <person name="Kauserud H."/>
        </authorList>
    </citation>
    <scope>NUCLEOTIDE SEQUENCE</scope>
    <source>
        <strain evidence="2">CBHHK182m</strain>
    </source>
</reference>
<dbReference type="InterPro" id="IPR000719">
    <property type="entry name" value="Prot_kinase_dom"/>
</dbReference>
<dbReference type="PANTHER" id="PTHR13954">
    <property type="entry name" value="IRE1-RELATED"/>
    <property type="match status" value="1"/>
</dbReference>
<dbReference type="GO" id="GO:0005524">
    <property type="term" value="F:ATP binding"/>
    <property type="evidence" value="ECO:0007669"/>
    <property type="project" value="InterPro"/>
</dbReference>
<keyword evidence="3" id="KW-1185">Reference proteome</keyword>
<dbReference type="GO" id="GO:0051082">
    <property type="term" value="F:unfolded protein binding"/>
    <property type="evidence" value="ECO:0007669"/>
    <property type="project" value="TreeGrafter"/>
</dbReference>
<evidence type="ECO:0000313" key="3">
    <source>
        <dbReference type="Proteomes" id="UP001215598"/>
    </source>
</evidence>
<dbReference type="GO" id="GO:0004674">
    <property type="term" value="F:protein serine/threonine kinase activity"/>
    <property type="evidence" value="ECO:0007669"/>
    <property type="project" value="InterPro"/>
</dbReference>
<protein>
    <recommendedName>
        <fullName evidence="1">Protein kinase domain-containing protein</fullName>
    </recommendedName>
</protein>
<dbReference type="AlphaFoldDB" id="A0AAD7JNF2"/>
<sequence>MAEIRPRAESETNAKMESTLSQGLQLIKPHLVEAWDLETDSPKFAFTSMIWEANGEFYHHEHDQPEFEITPDAIGELSKKAVLISHDYYLGKLPAAPATCARTTSLSDSNIYFKKITPFTYRLGERHLPAHDLAHEMEVCEKLKNHHHPNICRYLGYVPTTDGSHLLGLCFERHETSLVRAAENKREFDASTVIEGISCGLKHLHSLRYVHNDMNPHNVVLAKNNTPVIIDVDSCHEIGASLKGKKAGTIDRDHKNQFSEPANEFYGLQQMREWLIRLVMQRS</sequence>
<dbReference type="GO" id="GO:0004521">
    <property type="term" value="F:RNA endonuclease activity"/>
    <property type="evidence" value="ECO:0007669"/>
    <property type="project" value="InterPro"/>
</dbReference>
<dbReference type="Proteomes" id="UP001215598">
    <property type="component" value="Unassembled WGS sequence"/>
</dbReference>
<accession>A0AAD7JNF2</accession>
<dbReference type="PANTHER" id="PTHR13954:SF6">
    <property type="entry name" value="NON-SPECIFIC SERINE_THREONINE PROTEIN KINASE"/>
    <property type="match status" value="1"/>
</dbReference>
<dbReference type="PROSITE" id="PS50011">
    <property type="entry name" value="PROTEIN_KINASE_DOM"/>
    <property type="match status" value="1"/>
</dbReference>
<dbReference type="Gene3D" id="1.10.510.10">
    <property type="entry name" value="Transferase(Phosphotransferase) domain 1"/>
    <property type="match status" value="1"/>
</dbReference>
<dbReference type="GO" id="GO:1990604">
    <property type="term" value="C:IRE1-TRAF2-ASK1 complex"/>
    <property type="evidence" value="ECO:0007669"/>
    <property type="project" value="TreeGrafter"/>
</dbReference>
<evidence type="ECO:0000259" key="1">
    <source>
        <dbReference type="PROSITE" id="PS50011"/>
    </source>
</evidence>
<dbReference type="SUPFAM" id="SSF56112">
    <property type="entry name" value="Protein kinase-like (PK-like)"/>
    <property type="match status" value="1"/>
</dbReference>
<name>A0AAD7JNF2_9AGAR</name>
<organism evidence="2 3">
    <name type="scientific">Mycena metata</name>
    <dbReference type="NCBI Taxonomy" id="1033252"/>
    <lineage>
        <taxon>Eukaryota</taxon>
        <taxon>Fungi</taxon>
        <taxon>Dikarya</taxon>
        <taxon>Basidiomycota</taxon>
        <taxon>Agaricomycotina</taxon>
        <taxon>Agaricomycetes</taxon>
        <taxon>Agaricomycetidae</taxon>
        <taxon>Agaricales</taxon>
        <taxon>Marasmiineae</taxon>
        <taxon>Mycenaceae</taxon>
        <taxon>Mycena</taxon>
    </lineage>
</organism>
<gene>
    <name evidence="2" type="ORF">B0H16DRAFT_1687153</name>
</gene>
<dbReference type="InterPro" id="IPR011009">
    <property type="entry name" value="Kinase-like_dom_sf"/>
</dbReference>